<name>T2G9U9_MEGG1</name>
<organism evidence="3 4">
    <name type="scientific">Megalodesulfovibrio gigas (strain ATCC 19364 / DSM 1382 / NCIMB 9332 / VKM B-1759)</name>
    <name type="common">Desulfovibrio gigas</name>
    <dbReference type="NCBI Taxonomy" id="1121448"/>
    <lineage>
        <taxon>Bacteria</taxon>
        <taxon>Pseudomonadati</taxon>
        <taxon>Thermodesulfobacteriota</taxon>
        <taxon>Desulfovibrionia</taxon>
        <taxon>Desulfovibrionales</taxon>
        <taxon>Desulfovibrionaceae</taxon>
        <taxon>Megalodesulfovibrio</taxon>
    </lineage>
</organism>
<protein>
    <recommendedName>
        <fullName evidence="2">EamA domain-containing protein</fullName>
    </recommendedName>
</protein>
<dbReference type="Gene3D" id="1.10.3730.20">
    <property type="match status" value="1"/>
</dbReference>
<dbReference type="Proteomes" id="UP000016587">
    <property type="component" value="Chromosome"/>
</dbReference>
<evidence type="ECO:0000313" key="4">
    <source>
        <dbReference type="Proteomes" id="UP000016587"/>
    </source>
</evidence>
<dbReference type="EMBL" id="CP006585">
    <property type="protein sequence ID" value="AGW13048.1"/>
    <property type="molecule type" value="Genomic_DNA"/>
</dbReference>
<evidence type="ECO:0000256" key="1">
    <source>
        <dbReference type="SAM" id="Phobius"/>
    </source>
</evidence>
<feature type="transmembrane region" description="Helical" evidence="1">
    <location>
        <begin position="260"/>
        <end position="277"/>
    </location>
</feature>
<evidence type="ECO:0000259" key="2">
    <source>
        <dbReference type="Pfam" id="PF00892"/>
    </source>
</evidence>
<keyword evidence="1" id="KW-1133">Transmembrane helix</keyword>
<feature type="transmembrane region" description="Helical" evidence="1">
    <location>
        <begin position="119"/>
        <end position="137"/>
    </location>
</feature>
<feature type="transmembrane region" description="Helical" evidence="1">
    <location>
        <begin position="178"/>
        <end position="198"/>
    </location>
</feature>
<dbReference type="STRING" id="1121448.DGI_1192"/>
<feature type="transmembrane region" description="Helical" evidence="1">
    <location>
        <begin position="63"/>
        <end position="81"/>
    </location>
</feature>
<dbReference type="AlphaFoldDB" id="T2G9U9"/>
<dbReference type="HOGENOM" id="CLU_033863_9_1_7"/>
<reference evidence="3 4" key="1">
    <citation type="journal article" date="2013" name="J. Bacteriol.">
        <title>Roles of HynAB and Ech, the only two hydrogenases found in the model sulfate reducer Desulfovibrio gigas.</title>
        <authorList>
            <person name="Morais-Silva F.O."/>
            <person name="Santos C.I."/>
            <person name="Rodrigues R."/>
            <person name="Pereira I.A."/>
            <person name="Rodrigues-Pousada C."/>
        </authorList>
    </citation>
    <scope>NUCLEOTIDE SEQUENCE [LARGE SCALE GENOMIC DNA]</scope>
    <source>
        <strain evidence="4">ATCC 19364 / DSM 1382 / NCIMB 9332 / VKM B-1759</strain>
    </source>
</reference>
<feature type="domain" description="EamA" evidence="2">
    <location>
        <begin position="148"/>
        <end position="276"/>
    </location>
</feature>
<dbReference type="RefSeq" id="WP_021759822.1">
    <property type="nucleotide sequence ID" value="NC_022444.1"/>
</dbReference>
<keyword evidence="1" id="KW-0472">Membrane</keyword>
<reference evidence="4" key="2">
    <citation type="submission" date="2013-07" db="EMBL/GenBank/DDBJ databases">
        <authorList>
            <person name="Morais-Silva F.O."/>
            <person name="Rezende A.M."/>
            <person name="Pimentel C."/>
            <person name="Resende D.M."/>
            <person name="Santos C.I."/>
            <person name="Clemente C."/>
            <person name="de Oliveira L.M."/>
            <person name="da Silva S.M."/>
            <person name="Costa D.A."/>
            <person name="Varela-Raposo A."/>
            <person name="Horacio E.C.A."/>
            <person name="Matos M."/>
            <person name="Flores O."/>
            <person name="Ruiz J.C."/>
            <person name="Rodrigues-Pousada C."/>
        </authorList>
    </citation>
    <scope>NUCLEOTIDE SEQUENCE [LARGE SCALE GENOMIC DNA]</scope>
    <source>
        <strain evidence="4">ATCC 19364 / DSM 1382 / NCIMB 9332 / VKM B-1759</strain>
    </source>
</reference>
<dbReference type="PATRIC" id="fig|1121448.10.peg.1182"/>
<sequence length="292" mass="30282">MPALCIITAALLWGCIGPLAKIAMAAGMQPAEIALYRILFGWMLFGGEAVLRGRVHVARRDLLLVLGFGVCGVAGLFGMYMKAVEAGGAALASVLLYTAPAWVALLSRLLLGERLTRRTLIAVALTILGVAGVSFGADATSATIGLPALFFGLGSGLSYALYFIFGKLFEGRYQTSTLFLYAMPAGLATMACFSPFAGVPSLEGLAACAALAVLSTYGAYRIYYIGLAHMPATRAAVLATLEPVFAAALAYAMFGEQFGWLGYAGGGLILAAVAVTIQRAPRRPAASTSTTA</sequence>
<dbReference type="SUPFAM" id="SSF103481">
    <property type="entry name" value="Multidrug resistance efflux transporter EmrE"/>
    <property type="match status" value="2"/>
</dbReference>
<feature type="transmembrane region" description="Helical" evidence="1">
    <location>
        <begin position="204"/>
        <end position="223"/>
    </location>
</feature>
<dbReference type="InterPro" id="IPR000620">
    <property type="entry name" value="EamA_dom"/>
</dbReference>
<feature type="transmembrane region" description="Helical" evidence="1">
    <location>
        <begin position="35"/>
        <end position="51"/>
    </location>
</feature>
<dbReference type="Pfam" id="PF00892">
    <property type="entry name" value="EamA"/>
    <property type="match status" value="2"/>
</dbReference>
<dbReference type="OrthoDB" id="6707571at2"/>
<dbReference type="GO" id="GO:0016020">
    <property type="term" value="C:membrane"/>
    <property type="evidence" value="ECO:0007669"/>
    <property type="project" value="InterPro"/>
</dbReference>
<feature type="transmembrane region" description="Helical" evidence="1">
    <location>
        <begin position="87"/>
        <end position="107"/>
    </location>
</feature>
<proteinExistence type="predicted"/>
<dbReference type="PANTHER" id="PTHR22911:SF79">
    <property type="entry name" value="MOBA-LIKE NTP TRANSFERASE DOMAIN-CONTAINING PROTEIN"/>
    <property type="match status" value="1"/>
</dbReference>
<feature type="transmembrane region" description="Helical" evidence="1">
    <location>
        <begin position="143"/>
        <end position="166"/>
    </location>
</feature>
<feature type="domain" description="EamA" evidence="2">
    <location>
        <begin position="3"/>
        <end position="134"/>
    </location>
</feature>
<dbReference type="PANTHER" id="PTHR22911">
    <property type="entry name" value="ACYL-MALONYL CONDENSING ENZYME-RELATED"/>
    <property type="match status" value="1"/>
</dbReference>
<gene>
    <name evidence="3" type="ORF">DGI_1192</name>
</gene>
<dbReference type="InterPro" id="IPR037185">
    <property type="entry name" value="EmrE-like"/>
</dbReference>
<accession>T2G9U9</accession>
<evidence type="ECO:0000313" key="3">
    <source>
        <dbReference type="EMBL" id="AGW13048.1"/>
    </source>
</evidence>
<dbReference type="KEGG" id="dgg:DGI_1192"/>
<dbReference type="eggNOG" id="COG0697">
    <property type="taxonomic scope" value="Bacteria"/>
</dbReference>
<keyword evidence="4" id="KW-1185">Reference proteome</keyword>
<feature type="transmembrane region" description="Helical" evidence="1">
    <location>
        <begin position="235"/>
        <end position="254"/>
    </location>
</feature>
<keyword evidence="1" id="KW-0812">Transmembrane</keyword>